<keyword evidence="3" id="KW-0804">Transcription</keyword>
<feature type="DNA-binding region" description="H-T-H motif" evidence="4">
    <location>
        <begin position="40"/>
        <end position="59"/>
    </location>
</feature>
<dbReference type="RefSeq" id="WP_271915974.1">
    <property type="nucleotide sequence ID" value="NZ_JAQNDO010000001.1"/>
</dbReference>
<keyword evidence="2 4" id="KW-0238">DNA-binding</keyword>
<evidence type="ECO:0000313" key="7">
    <source>
        <dbReference type="Proteomes" id="UP001221411"/>
    </source>
</evidence>
<evidence type="ECO:0000256" key="3">
    <source>
        <dbReference type="ARBA" id="ARBA00023163"/>
    </source>
</evidence>
<dbReference type="Gene3D" id="1.10.10.60">
    <property type="entry name" value="Homeodomain-like"/>
    <property type="match status" value="1"/>
</dbReference>
<feature type="domain" description="HTH tetR-type" evidence="5">
    <location>
        <begin position="17"/>
        <end position="77"/>
    </location>
</feature>
<dbReference type="SUPFAM" id="SSF46689">
    <property type="entry name" value="Homeodomain-like"/>
    <property type="match status" value="1"/>
</dbReference>
<evidence type="ECO:0000313" key="6">
    <source>
        <dbReference type="EMBL" id="MDC0740772.1"/>
    </source>
</evidence>
<accession>A0ABT5EIL5</accession>
<evidence type="ECO:0000256" key="1">
    <source>
        <dbReference type="ARBA" id="ARBA00023015"/>
    </source>
</evidence>
<sequence>MASAGKPHGERRTFIEEARRAQIIECTIAVLASHGYAHASLATIAERAGISKGVISYYFDGKEDLIAQVHAETMTLVTKLVLPAVVKEERASDKLRVYIEGSIAFVETHAAHATALLEIWNGLRTPEGRPAFDARAHEPGLEFLEGIMRQGQKEGEFRTFVPRVMALAIRGAIDCVLLQRVAYGDKVDLREAACELVALFDAAMRDVGGRRPTSAAPPSKARRGRR</sequence>
<protein>
    <submittedName>
        <fullName evidence="6">TetR/AcrR family transcriptional regulator</fullName>
    </submittedName>
</protein>
<dbReference type="EMBL" id="JAQNDO010000001">
    <property type="protein sequence ID" value="MDC0740772.1"/>
    <property type="molecule type" value="Genomic_DNA"/>
</dbReference>
<dbReference type="PROSITE" id="PS50977">
    <property type="entry name" value="HTH_TETR_2"/>
    <property type="match status" value="1"/>
</dbReference>
<dbReference type="PRINTS" id="PR00455">
    <property type="entry name" value="HTHTETR"/>
</dbReference>
<keyword evidence="7" id="KW-1185">Reference proteome</keyword>
<evidence type="ECO:0000256" key="4">
    <source>
        <dbReference type="PROSITE-ProRule" id="PRU00335"/>
    </source>
</evidence>
<organism evidence="6 7">
    <name type="scientific">Polyangium mundeleinium</name>
    <dbReference type="NCBI Taxonomy" id="2995306"/>
    <lineage>
        <taxon>Bacteria</taxon>
        <taxon>Pseudomonadati</taxon>
        <taxon>Myxococcota</taxon>
        <taxon>Polyangia</taxon>
        <taxon>Polyangiales</taxon>
        <taxon>Polyangiaceae</taxon>
        <taxon>Polyangium</taxon>
    </lineage>
</organism>
<evidence type="ECO:0000256" key="2">
    <source>
        <dbReference type="ARBA" id="ARBA00023125"/>
    </source>
</evidence>
<dbReference type="SUPFAM" id="SSF48498">
    <property type="entry name" value="Tetracyclin repressor-like, C-terminal domain"/>
    <property type="match status" value="1"/>
</dbReference>
<dbReference type="InterPro" id="IPR023772">
    <property type="entry name" value="DNA-bd_HTH_TetR-type_CS"/>
</dbReference>
<dbReference type="PANTHER" id="PTHR30055">
    <property type="entry name" value="HTH-TYPE TRANSCRIPTIONAL REGULATOR RUTR"/>
    <property type="match status" value="1"/>
</dbReference>
<dbReference type="Gene3D" id="1.10.357.10">
    <property type="entry name" value="Tetracycline Repressor, domain 2"/>
    <property type="match status" value="1"/>
</dbReference>
<keyword evidence="1" id="KW-0805">Transcription regulation</keyword>
<dbReference type="InterPro" id="IPR050109">
    <property type="entry name" value="HTH-type_TetR-like_transc_reg"/>
</dbReference>
<dbReference type="Pfam" id="PF00440">
    <property type="entry name" value="TetR_N"/>
    <property type="match status" value="1"/>
</dbReference>
<comment type="caution">
    <text evidence="6">The sequence shown here is derived from an EMBL/GenBank/DDBJ whole genome shotgun (WGS) entry which is preliminary data.</text>
</comment>
<evidence type="ECO:0000259" key="5">
    <source>
        <dbReference type="PROSITE" id="PS50977"/>
    </source>
</evidence>
<proteinExistence type="predicted"/>
<reference evidence="6 7" key="1">
    <citation type="submission" date="2022-11" db="EMBL/GenBank/DDBJ databases">
        <title>Minimal conservation of predation-associated metabolite biosynthetic gene clusters underscores biosynthetic potential of Myxococcota including descriptions for ten novel species: Archangium lansinium sp. nov., Myxococcus landrumus sp. nov., Nannocystis bai.</title>
        <authorList>
            <person name="Ahearne A."/>
            <person name="Stevens C."/>
            <person name="Dowd S."/>
        </authorList>
    </citation>
    <scope>NUCLEOTIDE SEQUENCE [LARGE SCALE GENOMIC DNA]</scope>
    <source>
        <strain evidence="6 7">RJM3</strain>
    </source>
</reference>
<dbReference type="Proteomes" id="UP001221411">
    <property type="component" value="Unassembled WGS sequence"/>
</dbReference>
<dbReference type="InterPro" id="IPR036271">
    <property type="entry name" value="Tet_transcr_reg_TetR-rel_C_sf"/>
</dbReference>
<dbReference type="InterPro" id="IPR009057">
    <property type="entry name" value="Homeodomain-like_sf"/>
</dbReference>
<dbReference type="PROSITE" id="PS01081">
    <property type="entry name" value="HTH_TETR_1"/>
    <property type="match status" value="1"/>
</dbReference>
<dbReference type="InterPro" id="IPR001647">
    <property type="entry name" value="HTH_TetR"/>
</dbReference>
<dbReference type="PANTHER" id="PTHR30055:SF234">
    <property type="entry name" value="HTH-TYPE TRANSCRIPTIONAL REGULATOR BETI"/>
    <property type="match status" value="1"/>
</dbReference>
<name>A0ABT5EIL5_9BACT</name>
<gene>
    <name evidence="6" type="ORF">POL67_05405</name>
</gene>